<dbReference type="InParanoid" id="A0A409VXS5"/>
<dbReference type="OrthoDB" id="3026831at2759"/>
<protein>
    <submittedName>
        <fullName evidence="2">Uncharacterized protein</fullName>
    </submittedName>
</protein>
<comment type="caution">
    <text evidence="2">The sequence shown here is derived from an EMBL/GenBank/DDBJ whole genome shotgun (WGS) entry which is preliminary data.</text>
</comment>
<evidence type="ECO:0000256" key="1">
    <source>
        <dbReference type="SAM" id="MobiDB-lite"/>
    </source>
</evidence>
<accession>A0A409VXS5</accession>
<proteinExistence type="predicted"/>
<keyword evidence="3" id="KW-1185">Reference proteome</keyword>
<organism evidence="2 3">
    <name type="scientific">Gymnopilus dilepis</name>
    <dbReference type="NCBI Taxonomy" id="231916"/>
    <lineage>
        <taxon>Eukaryota</taxon>
        <taxon>Fungi</taxon>
        <taxon>Dikarya</taxon>
        <taxon>Basidiomycota</taxon>
        <taxon>Agaricomycotina</taxon>
        <taxon>Agaricomycetes</taxon>
        <taxon>Agaricomycetidae</taxon>
        <taxon>Agaricales</taxon>
        <taxon>Agaricineae</taxon>
        <taxon>Hymenogastraceae</taxon>
        <taxon>Gymnopilus</taxon>
    </lineage>
</organism>
<dbReference type="AlphaFoldDB" id="A0A409VXS5"/>
<reference evidence="2 3" key="1">
    <citation type="journal article" date="2018" name="Evol. Lett.">
        <title>Horizontal gene cluster transfer increased hallucinogenic mushroom diversity.</title>
        <authorList>
            <person name="Reynolds H.T."/>
            <person name="Vijayakumar V."/>
            <person name="Gluck-Thaler E."/>
            <person name="Korotkin H.B."/>
            <person name="Matheny P.B."/>
            <person name="Slot J.C."/>
        </authorList>
    </citation>
    <scope>NUCLEOTIDE SEQUENCE [LARGE SCALE GENOMIC DNA]</scope>
    <source>
        <strain evidence="2 3">SRW20</strain>
    </source>
</reference>
<gene>
    <name evidence="2" type="ORF">CVT26_011495</name>
</gene>
<sequence>MHPAIANSSLAIVEKNDMNLRTEILLGNDFRLHSAVYGPYGRVVAVKVFEGPHARQRWSTEVVLSKDLLSASSLPPQHHFITKPFTSHPNLPRIIGVSGKHSQVPFIVFRGISEKKIQPMIAHALRTDLNMSVLILAEEGLSLLTATLHTSCARSRALQCAGLSYIKSQNVFPHSGTNSDLSRISESFDVFAGDNDEPIITFHPFAMRRDNCSVFTPPNETLVYTGVEVLNGLCQKLFSETNALLYDDSPVRDFGDYDVEGGHHILETGQAVEVSSNRSDSIYPSLLQNISQSSQRSQTPRREVWWRCRPSPPGQGTSQTLNAISKVFAERLAYLSSTLSTSPLRRVKVSGGSKTLHHCPGYLREEITLMSDLSRSAIITHDHPNESEICSGCGQLICYETENNNGLSQISDSYEPPSQNKIQSRPLSPRRVGFPFAAFDTLLDDIQHESTLRDVEDFSMPPALLIMSEARQLRKDHQPQLHSEWNEHTPERMNPNLIRSPGRPPTTLNRLLDEGHGDVLSHTRFHSGGSLPKRIGASNTSLHRDQTFLAHKSFSSRAIFESKGSHLQCRPIQREWRGYTERFTKQQATKQHELRHSSRQSFPNKTSGTPFMRHDTLDRHLGNNNQEKFTAENLGLPGGHFHRGNSSLDVDERLRREQATDDSESLFLPALYIYT</sequence>
<feature type="region of interest" description="Disordered" evidence="1">
    <location>
        <begin position="589"/>
        <end position="611"/>
    </location>
</feature>
<name>A0A409VXS5_9AGAR</name>
<dbReference type="EMBL" id="NHYE01005518">
    <property type="protein sequence ID" value="PPQ71030.1"/>
    <property type="molecule type" value="Genomic_DNA"/>
</dbReference>
<evidence type="ECO:0000313" key="3">
    <source>
        <dbReference type="Proteomes" id="UP000284706"/>
    </source>
</evidence>
<dbReference type="Proteomes" id="UP000284706">
    <property type="component" value="Unassembled WGS sequence"/>
</dbReference>
<feature type="compositionally biased region" description="Polar residues" evidence="1">
    <location>
        <begin position="599"/>
        <end position="609"/>
    </location>
</feature>
<evidence type="ECO:0000313" key="2">
    <source>
        <dbReference type="EMBL" id="PPQ71030.1"/>
    </source>
</evidence>